<evidence type="ECO:0000313" key="1">
    <source>
        <dbReference type="EMBL" id="KAF5344999.1"/>
    </source>
</evidence>
<protein>
    <submittedName>
        <fullName evidence="1">Uncharacterized protein</fullName>
    </submittedName>
</protein>
<dbReference type="AlphaFoldDB" id="A0A8H5FQ41"/>
<accession>A0A8H5FQ41</accession>
<organism evidence="1 2">
    <name type="scientific">Leucocoprinus leucothites</name>
    <dbReference type="NCBI Taxonomy" id="201217"/>
    <lineage>
        <taxon>Eukaryota</taxon>
        <taxon>Fungi</taxon>
        <taxon>Dikarya</taxon>
        <taxon>Basidiomycota</taxon>
        <taxon>Agaricomycotina</taxon>
        <taxon>Agaricomycetes</taxon>
        <taxon>Agaricomycetidae</taxon>
        <taxon>Agaricales</taxon>
        <taxon>Agaricineae</taxon>
        <taxon>Agaricaceae</taxon>
        <taxon>Leucocoprinus</taxon>
    </lineage>
</organism>
<gene>
    <name evidence="1" type="ORF">D9756_011300</name>
</gene>
<name>A0A8H5FQ41_9AGAR</name>
<evidence type="ECO:0000313" key="2">
    <source>
        <dbReference type="Proteomes" id="UP000559027"/>
    </source>
</evidence>
<keyword evidence="2" id="KW-1185">Reference proteome</keyword>
<dbReference type="Proteomes" id="UP000559027">
    <property type="component" value="Unassembled WGS sequence"/>
</dbReference>
<sequence length="189" mass="20952">MSSTGNCPPPLFLFHFHHSSAPGIAFSRTLQGREAAKTADAIRWLINFLQTLVTARIEGTAASHKLAVLAVDAAELLVYAAARFYETVTERYEHLYGQGCPLGDVALPDPPPLSVRTILAGCEVASIWCHVKMLYQDRAKYTDSSWHPEERFRAGLRHSWDISFVNGVHRYLASDTPLLEADITLLTSV</sequence>
<comment type="caution">
    <text evidence="1">The sequence shown here is derived from an EMBL/GenBank/DDBJ whole genome shotgun (WGS) entry which is preliminary data.</text>
</comment>
<reference evidence="1 2" key="1">
    <citation type="journal article" date="2020" name="ISME J.">
        <title>Uncovering the hidden diversity of litter-decomposition mechanisms in mushroom-forming fungi.</title>
        <authorList>
            <person name="Floudas D."/>
            <person name="Bentzer J."/>
            <person name="Ahren D."/>
            <person name="Johansson T."/>
            <person name="Persson P."/>
            <person name="Tunlid A."/>
        </authorList>
    </citation>
    <scope>NUCLEOTIDE SEQUENCE [LARGE SCALE GENOMIC DNA]</scope>
    <source>
        <strain evidence="1 2">CBS 146.42</strain>
    </source>
</reference>
<dbReference type="EMBL" id="JAACJO010000052">
    <property type="protein sequence ID" value="KAF5344999.1"/>
    <property type="molecule type" value="Genomic_DNA"/>
</dbReference>
<proteinExistence type="predicted"/>